<feature type="compositionally biased region" description="Low complexity" evidence="1">
    <location>
        <begin position="129"/>
        <end position="139"/>
    </location>
</feature>
<proteinExistence type="predicted"/>
<accession>A0A4Z2H5L1</accession>
<sequence length="160" mass="17213">MKRPHHHSLLVASTTSMTSPALKPSSWSSMVTWSQRASAYTTLPSLISCKGTGTEGWTKYVKASRNISTTLMTMSSIMMRNTTTFCVSGGRLQRSTVVKKPSRCRLHRPEPPPPRAISRLLAAAAAAASSSSSSSSSAPLPLPRRRLLSLSAEPPHHTAN</sequence>
<feature type="region of interest" description="Disordered" evidence="1">
    <location>
        <begin position="129"/>
        <end position="160"/>
    </location>
</feature>
<dbReference type="Proteomes" id="UP000314294">
    <property type="component" value="Unassembled WGS sequence"/>
</dbReference>
<reference evidence="2 3" key="1">
    <citation type="submission" date="2019-03" db="EMBL/GenBank/DDBJ databases">
        <title>First draft genome of Liparis tanakae, snailfish: a comprehensive survey of snailfish specific genes.</title>
        <authorList>
            <person name="Kim W."/>
            <person name="Song I."/>
            <person name="Jeong J.-H."/>
            <person name="Kim D."/>
            <person name="Kim S."/>
            <person name="Ryu S."/>
            <person name="Song J.Y."/>
            <person name="Lee S.K."/>
        </authorList>
    </citation>
    <scope>NUCLEOTIDE SEQUENCE [LARGE SCALE GENOMIC DNA]</scope>
    <source>
        <tissue evidence="2">Muscle</tissue>
    </source>
</reference>
<evidence type="ECO:0000256" key="1">
    <source>
        <dbReference type="SAM" id="MobiDB-lite"/>
    </source>
</evidence>
<dbReference type="EMBL" id="SRLO01000321">
    <property type="protein sequence ID" value="TNN61158.1"/>
    <property type="molecule type" value="Genomic_DNA"/>
</dbReference>
<gene>
    <name evidence="2" type="ORF">EYF80_028666</name>
</gene>
<comment type="caution">
    <text evidence="2">The sequence shown here is derived from an EMBL/GenBank/DDBJ whole genome shotgun (WGS) entry which is preliminary data.</text>
</comment>
<keyword evidence="3" id="KW-1185">Reference proteome</keyword>
<organism evidence="2 3">
    <name type="scientific">Liparis tanakae</name>
    <name type="common">Tanaka's snailfish</name>
    <dbReference type="NCBI Taxonomy" id="230148"/>
    <lineage>
        <taxon>Eukaryota</taxon>
        <taxon>Metazoa</taxon>
        <taxon>Chordata</taxon>
        <taxon>Craniata</taxon>
        <taxon>Vertebrata</taxon>
        <taxon>Euteleostomi</taxon>
        <taxon>Actinopterygii</taxon>
        <taxon>Neopterygii</taxon>
        <taxon>Teleostei</taxon>
        <taxon>Neoteleostei</taxon>
        <taxon>Acanthomorphata</taxon>
        <taxon>Eupercaria</taxon>
        <taxon>Perciformes</taxon>
        <taxon>Cottioidei</taxon>
        <taxon>Cottales</taxon>
        <taxon>Liparidae</taxon>
        <taxon>Liparis</taxon>
    </lineage>
</organism>
<evidence type="ECO:0000313" key="2">
    <source>
        <dbReference type="EMBL" id="TNN61158.1"/>
    </source>
</evidence>
<protein>
    <submittedName>
        <fullName evidence="2">Uncharacterized protein</fullName>
    </submittedName>
</protein>
<name>A0A4Z2H5L1_9TELE</name>
<dbReference type="AlphaFoldDB" id="A0A4Z2H5L1"/>
<evidence type="ECO:0000313" key="3">
    <source>
        <dbReference type="Proteomes" id="UP000314294"/>
    </source>
</evidence>